<evidence type="ECO:0000256" key="3">
    <source>
        <dbReference type="ARBA" id="ARBA00023002"/>
    </source>
</evidence>
<dbReference type="PANTHER" id="PTHR30011">
    <property type="entry name" value="ALKANESULFONATE MONOOXYGENASE-RELATED"/>
    <property type="match status" value="1"/>
</dbReference>
<dbReference type="GO" id="GO:0016705">
    <property type="term" value="F:oxidoreductase activity, acting on paired donors, with incorporation or reduction of molecular oxygen"/>
    <property type="evidence" value="ECO:0007669"/>
    <property type="project" value="InterPro"/>
</dbReference>
<feature type="binding site" evidence="6">
    <location>
        <position position="144"/>
    </location>
    <ligand>
        <name>FMN</name>
        <dbReference type="ChEBI" id="CHEBI:58210"/>
    </ligand>
</feature>
<feature type="binding site" evidence="6">
    <location>
        <position position="215"/>
    </location>
    <ligand>
        <name>FMN</name>
        <dbReference type="ChEBI" id="CHEBI:58210"/>
    </ligand>
</feature>
<dbReference type="InterPro" id="IPR036661">
    <property type="entry name" value="Luciferase-like_sf"/>
</dbReference>
<gene>
    <name evidence="8" type="ORF">C1I63_01850</name>
</gene>
<protein>
    <submittedName>
        <fullName evidence="8">Nitrilotriacetate monooxygenase</fullName>
    </submittedName>
</protein>
<dbReference type="PANTHER" id="PTHR30011:SF16">
    <property type="entry name" value="C2H2 FINGER DOMAIN TRANSCRIPTION FACTOR (EUROFUNG)-RELATED"/>
    <property type="match status" value="1"/>
</dbReference>
<comment type="similarity">
    <text evidence="5">Belongs to the NtaA/SnaA/DszA monooxygenase family.</text>
</comment>
<dbReference type="InterPro" id="IPR016215">
    <property type="entry name" value="NTA_MOA"/>
</dbReference>
<keyword evidence="3" id="KW-0560">Oxidoreductase</keyword>
<dbReference type="EMBL" id="PZPL01000001">
    <property type="protein sequence ID" value="PTL74559.1"/>
    <property type="molecule type" value="Genomic_DNA"/>
</dbReference>
<dbReference type="PIRSF" id="PIRSF000337">
    <property type="entry name" value="NTA_MOA"/>
    <property type="match status" value="1"/>
</dbReference>
<evidence type="ECO:0000259" key="7">
    <source>
        <dbReference type="Pfam" id="PF00296"/>
    </source>
</evidence>
<reference evidence="8 9" key="1">
    <citation type="submission" date="2018-03" db="EMBL/GenBank/DDBJ databases">
        <title>Bacteriophage NCPPB3778 and a type I-E CRISPR drive the evolution of the US Biological Select Agent, Rathayibacter toxicus.</title>
        <authorList>
            <person name="Davis E.W.II."/>
            <person name="Tabima J.F."/>
            <person name="Weisberg A.J."/>
            <person name="Dantas Lopes L."/>
            <person name="Wiseman M.S."/>
            <person name="Wiseman M.S."/>
            <person name="Pupko T."/>
            <person name="Belcher M.S."/>
            <person name="Sechler A.J."/>
            <person name="Tancos M.A."/>
            <person name="Schroeder B.K."/>
            <person name="Murray T.D."/>
            <person name="Luster D.G."/>
            <person name="Schneider W.L."/>
            <person name="Rogers E."/>
            <person name="Andreote F.D."/>
            <person name="Grunwald N.J."/>
            <person name="Putnam M.L."/>
            <person name="Chang J.H."/>
        </authorList>
    </citation>
    <scope>NUCLEOTIDE SEQUENCE [LARGE SCALE GENOMIC DNA]</scope>
    <source>
        <strain evidence="8 9">DSM 15933</strain>
    </source>
</reference>
<accession>A0A2T4UYF8</accession>
<evidence type="ECO:0000256" key="4">
    <source>
        <dbReference type="ARBA" id="ARBA00023033"/>
    </source>
</evidence>
<keyword evidence="2 6" id="KW-0288">FMN</keyword>
<name>A0A2T4UYF8_9MICO</name>
<dbReference type="CDD" id="cd01095">
    <property type="entry name" value="Nitrilotriacetate_monoxgenase"/>
    <property type="match status" value="1"/>
</dbReference>
<dbReference type="InterPro" id="IPR011251">
    <property type="entry name" value="Luciferase-like_dom"/>
</dbReference>
<dbReference type="NCBIfam" id="TIGR03860">
    <property type="entry name" value="FMN_nitrolo"/>
    <property type="match status" value="1"/>
</dbReference>
<comment type="caution">
    <text evidence="8">The sequence shown here is derived from an EMBL/GenBank/DDBJ whole genome shotgun (WGS) entry which is preliminary data.</text>
</comment>
<evidence type="ECO:0000256" key="1">
    <source>
        <dbReference type="ARBA" id="ARBA00022630"/>
    </source>
</evidence>
<dbReference type="Proteomes" id="UP000241085">
    <property type="component" value="Unassembled WGS sequence"/>
</dbReference>
<evidence type="ECO:0000313" key="8">
    <source>
        <dbReference type="EMBL" id="PTL74559.1"/>
    </source>
</evidence>
<feature type="domain" description="Luciferase-like" evidence="7">
    <location>
        <begin position="26"/>
        <end position="377"/>
    </location>
</feature>
<keyword evidence="1 6" id="KW-0285">Flavoprotein</keyword>
<sequence length="437" mass="47745">MLISMQLGNGYGAPTLAWRAPQVDPRNYTNADAYVRYAQAAERGKFQFLFLPDFLSQSQRSDQDSPMLTMDPFILMAVMARETRKIGFVSTASTTFHEPYNLARQLKTLDVISGGRIGWNAITTSDEVSAANFGTSIAGRDERYGRAHEVVEIVQALWGSWEEGAWVADQESGVFADLAKIRPIDLGGRYVASRGPLEIPPSPQGQPVVFHAGQSPHSLALAGRFANGVIGNTHSIADSIRQRSNIRRAAEEAGRDPDDITYFAGISPTLAPTTREALDRRGRFVEPQIPQQIGYLGMMLGVPLSTADLDRPLSASSLAGARAAASDPRSATALRLAREGWSVRDILYHGVIDYHPAPVGPPQLTADHMQEWFEAGACDGFWLNPDVYEDGIDAFVDGVVPLLQERGLFHRDYEGDTLREHLGVPYQYGRAGNASAS</sequence>
<dbReference type="Pfam" id="PF00296">
    <property type="entry name" value="Bac_luciferase"/>
    <property type="match status" value="1"/>
</dbReference>
<feature type="binding site" evidence="6">
    <location>
        <position position="91"/>
    </location>
    <ligand>
        <name>FMN</name>
        <dbReference type="ChEBI" id="CHEBI:58210"/>
    </ligand>
</feature>
<evidence type="ECO:0000313" key="9">
    <source>
        <dbReference type="Proteomes" id="UP000241085"/>
    </source>
</evidence>
<evidence type="ECO:0000256" key="2">
    <source>
        <dbReference type="ARBA" id="ARBA00022643"/>
    </source>
</evidence>
<organism evidence="8 9">
    <name type="scientific">Rathayibacter caricis DSM 15933</name>
    <dbReference type="NCBI Taxonomy" id="1328867"/>
    <lineage>
        <taxon>Bacteria</taxon>
        <taxon>Bacillati</taxon>
        <taxon>Actinomycetota</taxon>
        <taxon>Actinomycetes</taxon>
        <taxon>Micrococcales</taxon>
        <taxon>Microbacteriaceae</taxon>
        <taxon>Rathayibacter</taxon>
    </lineage>
</organism>
<proteinExistence type="inferred from homology"/>
<feature type="binding site" evidence="6">
    <location>
        <position position="53"/>
    </location>
    <ligand>
        <name>FMN</name>
        <dbReference type="ChEBI" id="CHEBI:58210"/>
    </ligand>
</feature>
<evidence type="ECO:0000256" key="6">
    <source>
        <dbReference type="PIRSR" id="PIRSR000337-1"/>
    </source>
</evidence>
<keyword evidence="4 8" id="KW-0503">Monooxygenase</keyword>
<dbReference type="SUPFAM" id="SSF51679">
    <property type="entry name" value="Bacterial luciferase-like"/>
    <property type="match status" value="1"/>
</dbReference>
<evidence type="ECO:0000256" key="5">
    <source>
        <dbReference type="ARBA" id="ARBA00033748"/>
    </source>
</evidence>
<dbReference type="Gene3D" id="3.20.20.30">
    <property type="entry name" value="Luciferase-like domain"/>
    <property type="match status" value="1"/>
</dbReference>
<keyword evidence="9" id="KW-1185">Reference proteome</keyword>
<dbReference type="GO" id="GO:0004497">
    <property type="term" value="F:monooxygenase activity"/>
    <property type="evidence" value="ECO:0007669"/>
    <property type="project" value="UniProtKB-KW"/>
</dbReference>
<dbReference type="InterPro" id="IPR051260">
    <property type="entry name" value="Diverse_substr_monoxygenases"/>
</dbReference>
<dbReference type="AlphaFoldDB" id="A0A2T4UYF8"/>